<feature type="compositionally biased region" description="Basic and acidic residues" evidence="1">
    <location>
        <begin position="156"/>
        <end position="201"/>
    </location>
</feature>
<feature type="compositionally biased region" description="Acidic residues" evidence="1">
    <location>
        <begin position="290"/>
        <end position="299"/>
    </location>
</feature>
<dbReference type="InParanoid" id="W3X7L8"/>
<dbReference type="PANTHER" id="PTHR40132">
    <property type="entry name" value="PRE-MRNA-SPLICING FACTOR 38B"/>
    <property type="match status" value="1"/>
</dbReference>
<dbReference type="HOGENOM" id="CLU_038073_1_0_1"/>
<dbReference type="RefSeq" id="XP_007833824.1">
    <property type="nucleotide sequence ID" value="XM_007835633.1"/>
</dbReference>
<proteinExistence type="predicted"/>
<dbReference type="GeneID" id="19272065"/>
<feature type="region of interest" description="Disordered" evidence="1">
    <location>
        <begin position="314"/>
        <end position="365"/>
    </location>
</feature>
<dbReference type="EMBL" id="KI912112">
    <property type="protein sequence ID" value="ETS82050.1"/>
    <property type="molecule type" value="Genomic_DNA"/>
</dbReference>
<evidence type="ECO:0000256" key="1">
    <source>
        <dbReference type="SAM" id="MobiDB-lite"/>
    </source>
</evidence>
<reference evidence="3" key="1">
    <citation type="journal article" date="2015" name="BMC Genomics">
        <title>Genomic and transcriptomic analysis of the endophytic fungus Pestalotiopsis fici reveals its lifestyle and high potential for synthesis of natural products.</title>
        <authorList>
            <person name="Wang X."/>
            <person name="Zhang X."/>
            <person name="Liu L."/>
            <person name="Xiang M."/>
            <person name="Wang W."/>
            <person name="Sun X."/>
            <person name="Che Y."/>
            <person name="Guo L."/>
            <person name="Liu G."/>
            <person name="Guo L."/>
            <person name="Wang C."/>
            <person name="Yin W.B."/>
            <person name="Stadler M."/>
            <person name="Zhang X."/>
            <person name="Liu X."/>
        </authorList>
    </citation>
    <scope>NUCLEOTIDE SEQUENCE [LARGE SCALE GENOMIC DNA]</scope>
    <source>
        <strain evidence="3">W106-1 / CGMCC3.15140</strain>
    </source>
</reference>
<feature type="compositionally biased region" description="Basic and acidic residues" evidence="1">
    <location>
        <begin position="328"/>
        <end position="365"/>
    </location>
</feature>
<dbReference type="Proteomes" id="UP000030651">
    <property type="component" value="Unassembled WGS sequence"/>
</dbReference>
<dbReference type="STRING" id="1229662.W3X7L8"/>
<sequence length="365" mass="42103">MSSTNSHSDEWVADLLSQEAADCALKYSTMGMDAYTKSAKRPANHPKPNTRFLNNIVKATNSHNQSLLEQERADSRARLKDLERTKRAADEREQRRRPGAADTRNRMLGDIKAILGGSSKKRKTEDTGRDSDLISESKRSRKDDSEIKIRGRGHTSRRDSDREDSKTSNTRNSEKELFADHGPKRGLPREERRDERRELREQRHRQDRHTSRADRKSRDRVPRETRKEHRGHETDSKGRLEESDSDPLEDIIGPKPPSPVRKRGRGTTSGSSAMDTRFASNYDPKADVSLEQDEEDDDWGSALEALRDRERWKQQGADRLRAAGFTDDQVKKWEKGDQKNEEDVKWSKKGDEREWDRGKVLKGDF</sequence>
<dbReference type="OrthoDB" id="2431475at2759"/>
<name>W3X7L8_PESFW</name>
<feature type="compositionally biased region" description="Basic and acidic residues" evidence="1">
    <location>
        <begin position="123"/>
        <end position="149"/>
    </location>
</feature>
<dbReference type="PANTHER" id="PTHR40132:SF1">
    <property type="entry name" value="PRE-MRNA-SPLICING FACTOR 38B"/>
    <property type="match status" value="1"/>
</dbReference>
<dbReference type="OMA" id="ETDNHNT"/>
<dbReference type="eggNOG" id="ENOG502RZN2">
    <property type="taxonomic scope" value="Eukaryota"/>
</dbReference>
<organism evidence="2 3">
    <name type="scientific">Pestalotiopsis fici (strain W106-1 / CGMCC3.15140)</name>
    <dbReference type="NCBI Taxonomy" id="1229662"/>
    <lineage>
        <taxon>Eukaryota</taxon>
        <taxon>Fungi</taxon>
        <taxon>Dikarya</taxon>
        <taxon>Ascomycota</taxon>
        <taxon>Pezizomycotina</taxon>
        <taxon>Sordariomycetes</taxon>
        <taxon>Xylariomycetidae</taxon>
        <taxon>Amphisphaeriales</taxon>
        <taxon>Sporocadaceae</taxon>
        <taxon>Pestalotiopsis</taxon>
    </lineage>
</organism>
<feature type="compositionally biased region" description="Basic and acidic residues" evidence="1">
    <location>
        <begin position="208"/>
        <end position="242"/>
    </location>
</feature>
<accession>W3X7L8</accession>
<evidence type="ECO:0000313" key="2">
    <source>
        <dbReference type="EMBL" id="ETS82050.1"/>
    </source>
</evidence>
<dbReference type="AlphaFoldDB" id="W3X7L8"/>
<dbReference type="KEGG" id="pfy:PFICI_07052"/>
<feature type="compositionally biased region" description="Basic and acidic residues" evidence="1">
    <location>
        <begin position="69"/>
        <end position="96"/>
    </location>
</feature>
<keyword evidence="3" id="KW-1185">Reference proteome</keyword>
<feature type="region of interest" description="Disordered" evidence="1">
    <location>
        <begin position="62"/>
        <end position="302"/>
    </location>
</feature>
<evidence type="ECO:0008006" key="4">
    <source>
        <dbReference type="Google" id="ProtNLM"/>
    </source>
</evidence>
<evidence type="ECO:0000313" key="3">
    <source>
        <dbReference type="Proteomes" id="UP000030651"/>
    </source>
</evidence>
<protein>
    <recommendedName>
        <fullName evidence="4">Pre-mRNA-splicing factor 38B</fullName>
    </recommendedName>
</protein>
<gene>
    <name evidence="2" type="ORF">PFICI_07052</name>
</gene>